<reference evidence="2 3" key="1">
    <citation type="submission" date="2020-08" db="EMBL/GenBank/DDBJ databases">
        <title>Genome sequencing of Purple Non-Sulfur Bacteria from various extreme environments.</title>
        <authorList>
            <person name="Mayer M."/>
        </authorList>
    </citation>
    <scope>NUCLEOTIDE SEQUENCE [LARGE SCALE GENOMIC DNA]</scope>
    <source>
        <strain evidence="2 3">JA135</strain>
    </source>
</reference>
<accession>A0A7W6WK50</accession>
<evidence type="ECO:0000313" key="2">
    <source>
        <dbReference type="EMBL" id="MBB4285765.1"/>
    </source>
</evidence>
<organism evidence="2 3">
    <name type="scientific">Roseospira goensis</name>
    <dbReference type="NCBI Taxonomy" id="391922"/>
    <lineage>
        <taxon>Bacteria</taxon>
        <taxon>Pseudomonadati</taxon>
        <taxon>Pseudomonadota</taxon>
        <taxon>Alphaproteobacteria</taxon>
        <taxon>Rhodospirillales</taxon>
        <taxon>Rhodospirillaceae</taxon>
        <taxon>Roseospira</taxon>
    </lineage>
</organism>
<dbReference type="Proteomes" id="UP000555728">
    <property type="component" value="Unassembled WGS sequence"/>
</dbReference>
<evidence type="ECO:0000259" key="1">
    <source>
        <dbReference type="Pfam" id="PF00248"/>
    </source>
</evidence>
<dbReference type="SUPFAM" id="SSF51430">
    <property type="entry name" value="NAD(P)-linked oxidoreductase"/>
    <property type="match status" value="1"/>
</dbReference>
<dbReference type="Gene3D" id="3.20.20.100">
    <property type="entry name" value="NADP-dependent oxidoreductase domain"/>
    <property type="match status" value="1"/>
</dbReference>
<gene>
    <name evidence="2" type="ORF">GGD88_001485</name>
</gene>
<comment type="caution">
    <text evidence="2">The sequence shown here is derived from an EMBL/GenBank/DDBJ whole genome shotgun (WGS) entry which is preliminary data.</text>
</comment>
<dbReference type="InterPro" id="IPR036812">
    <property type="entry name" value="NAD(P)_OxRdtase_dom_sf"/>
</dbReference>
<dbReference type="PANTHER" id="PTHR43312:SF1">
    <property type="entry name" value="NADP-DEPENDENT OXIDOREDUCTASE DOMAIN-CONTAINING PROTEIN"/>
    <property type="match status" value="1"/>
</dbReference>
<dbReference type="RefSeq" id="WP_184433530.1">
    <property type="nucleotide sequence ID" value="NZ_JACIGI010000009.1"/>
</dbReference>
<dbReference type="PANTHER" id="PTHR43312">
    <property type="entry name" value="D-THREO-ALDOSE 1-DEHYDROGENASE"/>
    <property type="match status" value="1"/>
</dbReference>
<dbReference type="Pfam" id="PF00248">
    <property type="entry name" value="Aldo_ket_red"/>
    <property type="match status" value="1"/>
</dbReference>
<keyword evidence="3" id="KW-1185">Reference proteome</keyword>
<name>A0A7W6WK50_9PROT</name>
<dbReference type="GO" id="GO:0016491">
    <property type="term" value="F:oxidoreductase activity"/>
    <property type="evidence" value="ECO:0007669"/>
    <property type="project" value="InterPro"/>
</dbReference>
<dbReference type="InterPro" id="IPR020471">
    <property type="entry name" value="AKR"/>
</dbReference>
<dbReference type="PRINTS" id="PR00069">
    <property type="entry name" value="ALDKETRDTASE"/>
</dbReference>
<proteinExistence type="predicted"/>
<dbReference type="InterPro" id="IPR053135">
    <property type="entry name" value="AKR2_Oxidoreductase"/>
</dbReference>
<sequence>MSGLPRRPLGRTGRSVSVLGLGCASYWAKPRFAEARARAVLAAALEAGVTVLDTGASYAHGHAERRLGRLLRELGADPEALLIGTKAGTVRDRHGRLVKEFRAESVIAQAEASLRALGLERLPLLQLHGPAPDDLTDDLRRALEDLRATGKVALFGINGFAPVIRQAIGMAPFDVLMPFLSVMEPRSAALVADAQAAGQGVLVAGPLARMAFAPPLARWLTRPSGLWYLARALRHGPAPLLRARALRPALTAPGWTPAQLALAWVLDHPGVASAVVGTTDPAHIAALAEAAARPLPDDVRAAVTRAHAAT</sequence>
<dbReference type="InterPro" id="IPR023210">
    <property type="entry name" value="NADP_OxRdtase_dom"/>
</dbReference>
<evidence type="ECO:0000313" key="3">
    <source>
        <dbReference type="Proteomes" id="UP000555728"/>
    </source>
</evidence>
<dbReference type="EMBL" id="JACIGI010000009">
    <property type="protein sequence ID" value="MBB4285765.1"/>
    <property type="molecule type" value="Genomic_DNA"/>
</dbReference>
<protein>
    <submittedName>
        <fullName evidence="2">Aryl-alcohol dehydrogenase-like predicted oxidoreductase</fullName>
    </submittedName>
</protein>
<dbReference type="AlphaFoldDB" id="A0A7W6WK50"/>
<feature type="domain" description="NADP-dependent oxidoreductase" evidence="1">
    <location>
        <begin position="19"/>
        <end position="305"/>
    </location>
</feature>